<keyword evidence="1" id="KW-0472">Membrane</keyword>
<dbReference type="RefSeq" id="XP_043009315.1">
    <property type="nucleotide sequence ID" value="XM_043154027.1"/>
</dbReference>
<evidence type="ECO:0000313" key="2">
    <source>
        <dbReference type="EMBL" id="KAG7092845.1"/>
    </source>
</evidence>
<keyword evidence="1" id="KW-1133">Transmembrane helix</keyword>
<dbReference type="EMBL" id="CM032185">
    <property type="protein sequence ID" value="KAG7092845.1"/>
    <property type="molecule type" value="Genomic_DNA"/>
</dbReference>
<reference evidence="2" key="1">
    <citation type="journal article" date="2021" name="Genome Biol. Evol.">
        <title>The assembled and annotated genome of the fairy-ring fungus Marasmius oreades.</title>
        <authorList>
            <person name="Hiltunen M."/>
            <person name="Ament-Velasquez S.L."/>
            <person name="Johannesson H."/>
        </authorList>
    </citation>
    <scope>NUCLEOTIDE SEQUENCE</scope>
    <source>
        <strain evidence="2">03SP1</strain>
    </source>
</reference>
<evidence type="ECO:0000256" key="1">
    <source>
        <dbReference type="SAM" id="Phobius"/>
    </source>
</evidence>
<keyword evidence="1" id="KW-0812">Transmembrane</keyword>
<evidence type="ECO:0000313" key="3">
    <source>
        <dbReference type="Proteomes" id="UP001049176"/>
    </source>
</evidence>
<keyword evidence="3" id="KW-1185">Reference proteome</keyword>
<organism evidence="2 3">
    <name type="scientific">Marasmius oreades</name>
    <name type="common">fairy-ring Marasmius</name>
    <dbReference type="NCBI Taxonomy" id="181124"/>
    <lineage>
        <taxon>Eukaryota</taxon>
        <taxon>Fungi</taxon>
        <taxon>Dikarya</taxon>
        <taxon>Basidiomycota</taxon>
        <taxon>Agaricomycotina</taxon>
        <taxon>Agaricomycetes</taxon>
        <taxon>Agaricomycetidae</taxon>
        <taxon>Agaricales</taxon>
        <taxon>Marasmiineae</taxon>
        <taxon>Marasmiaceae</taxon>
        <taxon>Marasmius</taxon>
    </lineage>
</organism>
<gene>
    <name evidence="2" type="ORF">E1B28_009159</name>
</gene>
<name>A0A9P7S0I1_9AGAR</name>
<dbReference type="KEGG" id="more:E1B28_009159"/>
<dbReference type="GeneID" id="66078235"/>
<protein>
    <submittedName>
        <fullName evidence="2">Uncharacterized protein</fullName>
    </submittedName>
</protein>
<sequence>MLTQTLPVSEWITVSADSIKTAWIYAGTNSICGSILPNHASLARRLHLTCTILLFLLSTIMVVIHVTLRSIRNALNQ</sequence>
<dbReference type="AlphaFoldDB" id="A0A9P7S0I1"/>
<comment type="caution">
    <text evidence="2">The sequence shown here is derived from an EMBL/GenBank/DDBJ whole genome shotgun (WGS) entry which is preliminary data.</text>
</comment>
<feature type="transmembrane region" description="Helical" evidence="1">
    <location>
        <begin position="46"/>
        <end position="68"/>
    </location>
</feature>
<proteinExistence type="predicted"/>
<accession>A0A9P7S0I1</accession>
<dbReference type="Proteomes" id="UP001049176">
    <property type="component" value="Chromosome 5"/>
</dbReference>